<organism evidence="3 4">
    <name type="scientific">Leadbettera azotonutricia (strain ATCC BAA-888 / DSM 13862 / ZAS-9)</name>
    <name type="common">Treponema azotonutricium</name>
    <dbReference type="NCBI Taxonomy" id="545695"/>
    <lineage>
        <taxon>Bacteria</taxon>
        <taxon>Pseudomonadati</taxon>
        <taxon>Spirochaetota</taxon>
        <taxon>Spirochaetia</taxon>
        <taxon>Spirochaetales</taxon>
        <taxon>Breznakiellaceae</taxon>
        <taxon>Leadbettera</taxon>
    </lineage>
</organism>
<feature type="domain" description="Thioesterase" evidence="2">
    <location>
        <begin position="48"/>
        <end position="125"/>
    </location>
</feature>
<dbReference type="KEGG" id="taz:TREAZ_3081"/>
<dbReference type="eggNOG" id="COG2050">
    <property type="taxonomic scope" value="Bacteria"/>
</dbReference>
<dbReference type="PANTHER" id="PTHR42856:SF1">
    <property type="entry name" value="ACYL-COENZYME A THIOESTERASE PAAI"/>
    <property type="match status" value="1"/>
</dbReference>
<proteinExistence type="predicted"/>
<evidence type="ECO:0000313" key="3">
    <source>
        <dbReference type="EMBL" id="AEF80224.1"/>
    </source>
</evidence>
<dbReference type="CDD" id="cd03443">
    <property type="entry name" value="PaaI_thioesterase"/>
    <property type="match status" value="1"/>
</dbReference>
<evidence type="ECO:0000256" key="1">
    <source>
        <dbReference type="ARBA" id="ARBA00022801"/>
    </source>
</evidence>
<dbReference type="InterPro" id="IPR029069">
    <property type="entry name" value="HotDog_dom_sf"/>
</dbReference>
<keyword evidence="1" id="KW-0378">Hydrolase</keyword>
<dbReference type="Proteomes" id="UP000009222">
    <property type="component" value="Chromosome"/>
</dbReference>
<dbReference type="Gene3D" id="3.10.129.10">
    <property type="entry name" value="Hotdog Thioesterase"/>
    <property type="match status" value="1"/>
</dbReference>
<evidence type="ECO:0000313" key="4">
    <source>
        <dbReference type="Proteomes" id="UP000009222"/>
    </source>
</evidence>
<dbReference type="OrthoDB" id="286702at2"/>
<dbReference type="InParanoid" id="F5YAI8"/>
<reference evidence="3 4" key="2">
    <citation type="journal article" date="2011" name="ISME J.">
        <title>RNA-seq reveals cooperative metabolic interactions between two termite-gut spirochete species in co-culture.</title>
        <authorList>
            <person name="Rosenthal A.Z."/>
            <person name="Matson E.G."/>
            <person name="Eldar A."/>
            <person name="Leadbetter J.R."/>
        </authorList>
    </citation>
    <scope>NUCLEOTIDE SEQUENCE [LARGE SCALE GENOMIC DNA]</scope>
    <source>
        <strain evidence="4">ATCC BAA-888 / DSM 13862 / ZAS-9</strain>
    </source>
</reference>
<dbReference type="NCBIfam" id="TIGR00369">
    <property type="entry name" value="unchar_dom_1"/>
    <property type="match status" value="1"/>
</dbReference>
<dbReference type="InterPro" id="IPR006683">
    <property type="entry name" value="Thioestr_dom"/>
</dbReference>
<dbReference type="PANTHER" id="PTHR42856">
    <property type="entry name" value="ACYL-COENZYME A THIOESTERASE PAAI"/>
    <property type="match status" value="1"/>
</dbReference>
<dbReference type="EMBL" id="CP001841">
    <property type="protein sequence ID" value="AEF80224.1"/>
    <property type="molecule type" value="Genomic_DNA"/>
</dbReference>
<accession>F5YAI8</accession>
<name>F5YAI8_LEAAZ</name>
<dbReference type="SUPFAM" id="SSF54637">
    <property type="entry name" value="Thioesterase/thiol ester dehydrase-isomerase"/>
    <property type="match status" value="1"/>
</dbReference>
<sequence length="140" mass="14903">MEIDIEKIRAFFKADRFAMGAGIAIDSVSPDRVECSMEINESHKNAGGGVQGGAIFTLADLAFAVHSNWELACGADTGITVGQSCSISFLKAVKGKKLIAESACLSRGRNICVYRITIRDDLGNLIAEMHGNGFTKGVPH</sequence>
<dbReference type="Pfam" id="PF03061">
    <property type="entry name" value="4HBT"/>
    <property type="match status" value="1"/>
</dbReference>
<dbReference type="HOGENOM" id="CLU_089876_11_2_12"/>
<dbReference type="AlphaFoldDB" id="F5YAI8"/>
<dbReference type="GO" id="GO:0016289">
    <property type="term" value="F:acyl-CoA hydrolase activity"/>
    <property type="evidence" value="ECO:0007669"/>
    <property type="project" value="UniProtKB-ARBA"/>
</dbReference>
<dbReference type="InterPro" id="IPR052723">
    <property type="entry name" value="Acyl-CoA_thioesterase_PaaI"/>
</dbReference>
<reference evidence="4" key="1">
    <citation type="submission" date="2009-12" db="EMBL/GenBank/DDBJ databases">
        <title>Complete sequence of Treponema azotonutricium strain ZAS-9.</title>
        <authorList>
            <person name="Tetu S.G."/>
            <person name="Matson E."/>
            <person name="Ren Q."/>
            <person name="Seshadri R."/>
            <person name="Elbourne L."/>
            <person name="Hassan K.A."/>
            <person name="Durkin A."/>
            <person name="Radune D."/>
            <person name="Mohamoud Y."/>
            <person name="Shay R."/>
            <person name="Jin S."/>
            <person name="Zhang X."/>
            <person name="Lucey K."/>
            <person name="Ballor N.R."/>
            <person name="Ottesen E."/>
            <person name="Rosenthal R."/>
            <person name="Allen A."/>
            <person name="Leadbetter J.R."/>
            <person name="Paulsen I.T."/>
        </authorList>
    </citation>
    <scope>NUCLEOTIDE SEQUENCE [LARGE SCALE GENOMIC DNA]</scope>
    <source>
        <strain evidence="4">ATCC BAA-888 / DSM 13862 / ZAS-9</strain>
    </source>
</reference>
<keyword evidence="4" id="KW-1185">Reference proteome</keyword>
<dbReference type="InterPro" id="IPR003736">
    <property type="entry name" value="PAAI_dom"/>
</dbReference>
<protein>
    <submittedName>
        <fullName evidence="3">Phenylacetic acid degradation protein</fullName>
    </submittedName>
</protein>
<dbReference type="RefSeq" id="WP_015712474.1">
    <property type="nucleotide sequence ID" value="NC_015577.1"/>
</dbReference>
<dbReference type="STRING" id="545695.TREAZ_3081"/>
<gene>
    <name evidence="3" type="ordered locus">TREAZ_3081</name>
</gene>
<evidence type="ECO:0000259" key="2">
    <source>
        <dbReference type="Pfam" id="PF03061"/>
    </source>
</evidence>